<dbReference type="PROSITE" id="PS50181">
    <property type="entry name" value="FBOX"/>
    <property type="match status" value="1"/>
</dbReference>
<evidence type="ECO:0000313" key="3">
    <source>
        <dbReference type="Proteomes" id="UP000708208"/>
    </source>
</evidence>
<evidence type="ECO:0000313" key="2">
    <source>
        <dbReference type="EMBL" id="CAG7724676.1"/>
    </source>
</evidence>
<reference evidence="2" key="1">
    <citation type="submission" date="2021-06" db="EMBL/GenBank/DDBJ databases">
        <authorList>
            <person name="Hodson N. C."/>
            <person name="Mongue J. A."/>
            <person name="Jaron S. K."/>
        </authorList>
    </citation>
    <scope>NUCLEOTIDE SEQUENCE</scope>
</reference>
<evidence type="ECO:0000259" key="1">
    <source>
        <dbReference type="PROSITE" id="PS50181"/>
    </source>
</evidence>
<dbReference type="Pfam" id="PF00646">
    <property type="entry name" value="F-box"/>
    <property type="match status" value="1"/>
</dbReference>
<dbReference type="CDD" id="cd09917">
    <property type="entry name" value="F-box_SF"/>
    <property type="match status" value="1"/>
</dbReference>
<proteinExistence type="predicted"/>
<sequence length="477" mass="54008">MATIAATPSSSILEGVPMEVLCSIFERMDISTVILSRLVCSSWKRLIDPFFVKASLKLTDETYDFVRNCNLETNTMKVKNFSIDCSMEPRTISRNKLAKSAKHIIFAPSSSSASHGRKSIQENMTTILTLNPAIESLVFEENSLKNIKSLSLRGIPFTRLTCLSVDFSYATDSRVFLDFVDLRLPVLKSVQLSEYWSEYGPENGSGYFGMYRFLANHKRTLKFVTLVHPMRNTDIRAASNSPLTTRKFEALKKDLSEIKLTSLYLYFVSIEGTGTFTLGGHLLQSQRSLTKLQVAIGGNYFYALAQVKEAILANASTLEYVSILSHEQWGVYVNLSNTLSALPVCCKLESFEVDHFFIPSLPSFPPSVKTLTISGYLLSDQILPQIDENLVNLEQLCYTDLSSYPYIHFEDIGHFNRILGLPRLKRIRVCKQHLTSEFEHFLDEHEGISWSEVAAEVTFRDNFLPFYEITTNNNNNT</sequence>
<dbReference type="EMBL" id="CAJVCH010112415">
    <property type="protein sequence ID" value="CAG7724676.1"/>
    <property type="molecule type" value="Genomic_DNA"/>
</dbReference>
<name>A0A8J2JRA6_9HEXA</name>
<dbReference type="AlphaFoldDB" id="A0A8J2JRA6"/>
<organism evidence="2 3">
    <name type="scientific">Allacma fusca</name>
    <dbReference type="NCBI Taxonomy" id="39272"/>
    <lineage>
        <taxon>Eukaryota</taxon>
        <taxon>Metazoa</taxon>
        <taxon>Ecdysozoa</taxon>
        <taxon>Arthropoda</taxon>
        <taxon>Hexapoda</taxon>
        <taxon>Collembola</taxon>
        <taxon>Symphypleona</taxon>
        <taxon>Sminthuridae</taxon>
        <taxon>Allacma</taxon>
    </lineage>
</organism>
<protein>
    <recommendedName>
        <fullName evidence="1">F-box domain-containing protein</fullName>
    </recommendedName>
</protein>
<gene>
    <name evidence="2" type="ORF">AFUS01_LOCUS13679</name>
</gene>
<dbReference type="Proteomes" id="UP000708208">
    <property type="component" value="Unassembled WGS sequence"/>
</dbReference>
<comment type="caution">
    <text evidence="2">The sequence shown here is derived from an EMBL/GenBank/DDBJ whole genome shotgun (WGS) entry which is preliminary data.</text>
</comment>
<feature type="domain" description="F-box" evidence="1">
    <location>
        <begin position="10"/>
        <end position="54"/>
    </location>
</feature>
<accession>A0A8J2JRA6</accession>
<dbReference type="InterPro" id="IPR001810">
    <property type="entry name" value="F-box_dom"/>
</dbReference>
<keyword evidence="3" id="KW-1185">Reference proteome</keyword>